<dbReference type="EMBL" id="KY653126">
    <property type="protein sequence ID" value="ARM68333.1"/>
    <property type="molecule type" value="Genomic_DNA"/>
</dbReference>
<dbReference type="GO" id="GO:0044826">
    <property type="term" value="P:viral genome integration into host DNA"/>
    <property type="evidence" value="ECO:0007669"/>
    <property type="project" value="UniProtKB-KW"/>
</dbReference>
<keyword evidence="4" id="KW-0378">Hydrolase</keyword>
<evidence type="ECO:0000256" key="8">
    <source>
        <dbReference type="ARBA" id="ARBA00023195"/>
    </source>
</evidence>
<keyword evidence="5" id="KW-0229">DNA integration</keyword>
<sequence>MTTFTVTKRKNKTSTTWQYDVKDPSFKSGKKRKSGFKTKAEATLAAQQLIRDLEDGNKIEDNKKFVDYYNDWLEIKNKKDLSPRQYYWYERSLKLFKEYFGEQILLKNIKRSEYQKFLNNYGKGHADETVRKVNGCIGPCLREAVYDGYMKKDPTFNVTVKGTVEAKEEHFKYISIKNYLDMLEFFKSKNDQSYIFLYLLAITGARYSDAINMTYDDLNKENGIIHLPGTKTKNSKRDVEVNQKDIMLIKSKLSNLPRRIDGKLFTLSHTAVNKSFKHAKKVVGLDDDNVTPYSLRHTHTSYLLSKGLPIEYISKRLGHASISITLDTYSHLLEEHKKEQGQRVRELFS</sequence>
<dbReference type="SUPFAM" id="SSF56349">
    <property type="entry name" value="DNA breaking-rejoining enzymes"/>
    <property type="match status" value="1"/>
</dbReference>
<dbReference type="InterPro" id="IPR050090">
    <property type="entry name" value="Tyrosine_recombinase_XerCD"/>
</dbReference>
<keyword evidence="13" id="KW-1185">Reference proteome</keyword>
<dbReference type="GO" id="GO:0075713">
    <property type="term" value="P:establishment of integrated proviral latency"/>
    <property type="evidence" value="ECO:0007669"/>
    <property type="project" value="UniProtKB-KW"/>
</dbReference>
<evidence type="ECO:0000313" key="12">
    <source>
        <dbReference type="EMBL" id="ARM68333.1"/>
    </source>
</evidence>
<evidence type="ECO:0000256" key="6">
    <source>
        <dbReference type="ARBA" id="ARBA00023125"/>
    </source>
</evidence>
<dbReference type="InterPro" id="IPR010998">
    <property type="entry name" value="Integrase_recombinase_N"/>
</dbReference>
<dbReference type="PROSITE" id="PS51900">
    <property type="entry name" value="CB"/>
    <property type="match status" value="1"/>
</dbReference>
<dbReference type="GeneID" id="77923827"/>
<keyword evidence="8" id="KW-1160">Virus entry into host cell</keyword>
<accession>A0A1W6JPZ8</accession>
<dbReference type="RefSeq" id="YP_010648325.1">
    <property type="nucleotide sequence ID" value="NC_070727.1"/>
</dbReference>
<proteinExistence type="inferred from homology"/>
<dbReference type="Gene3D" id="1.10.150.130">
    <property type="match status" value="1"/>
</dbReference>
<dbReference type="CDD" id="cd01189">
    <property type="entry name" value="INT_ICEBs1_C_like"/>
    <property type="match status" value="1"/>
</dbReference>
<reference evidence="12 13" key="1">
    <citation type="submission" date="2017-02" db="EMBL/GenBank/DDBJ databases">
        <title>Analysis of active prophages from bacterial high-throughput sequencing data.</title>
        <authorList>
            <person name="Sun Q."/>
            <person name="Zhang X."/>
            <person name="Xing S."/>
            <person name="Tong Y.-G."/>
        </authorList>
    </citation>
    <scope>NUCLEOTIDE SEQUENCE [LARGE SCALE GENOMIC DNA]</scope>
</reference>
<dbReference type="GO" id="GO:0006310">
    <property type="term" value="P:DNA recombination"/>
    <property type="evidence" value="ECO:0007669"/>
    <property type="project" value="UniProtKB-KW"/>
</dbReference>
<dbReference type="PROSITE" id="PS51898">
    <property type="entry name" value="TYR_RECOMBINASE"/>
    <property type="match status" value="1"/>
</dbReference>
<dbReference type="InterPro" id="IPR044068">
    <property type="entry name" value="CB"/>
</dbReference>
<evidence type="ECO:0000256" key="9">
    <source>
        <dbReference type="PROSITE-ProRule" id="PRU01248"/>
    </source>
</evidence>
<name>A0A1W6JPZ8_9CAUD</name>
<dbReference type="InterPro" id="IPR025269">
    <property type="entry name" value="SAM-like_dom"/>
</dbReference>
<dbReference type="GO" id="GO:0003677">
    <property type="term" value="F:DNA binding"/>
    <property type="evidence" value="ECO:0007669"/>
    <property type="project" value="UniProtKB-UniRule"/>
</dbReference>
<protein>
    <recommendedName>
        <fullName evidence="2">Integrase</fullName>
    </recommendedName>
</protein>
<evidence type="ECO:0000256" key="5">
    <source>
        <dbReference type="ARBA" id="ARBA00022908"/>
    </source>
</evidence>
<evidence type="ECO:0000256" key="2">
    <source>
        <dbReference type="ARBA" id="ARBA00016082"/>
    </source>
</evidence>
<dbReference type="PANTHER" id="PTHR30349">
    <property type="entry name" value="PHAGE INTEGRASE-RELATED"/>
    <property type="match status" value="1"/>
</dbReference>
<keyword evidence="7" id="KW-0233">DNA recombination</keyword>
<dbReference type="Gene3D" id="1.10.443.10">
    <property type="entry name" value="Intergrase catalytic core"/>
    <property type="match status" value="1"/>
</dbReference>
<dbReference type="Pfam" id="PF00589">
    <property type="entry name" value="Phage_integrase"/>
    <property type="match status" value="1"/>
</dbReference>
<keyword evidence="6 9" id="KW-0238">DNA-binding</keyword>
<feature type="domain" description="Core-binding (CB)" evidence="11">
    <location>
        <begin position="60"/>
        <end position="145"/>
    </location>
</feature>
<evidence type="ECO:0000256" key="1">
    <source>
        <dbReference type="ARBA" id="ARBA00008857"/>
    </source>
</evidence>
<keyword evidence="3" id="KW-0808">Transferase</keyword>
<dbReference type="InterPro" id="IPR002104">
    <property type="entry name" value="Integrase_catalytic"/>
</dbReference>
<feature type="domain" description="Tyr recombinase" evidence="10">
    <location>
        <begin position="169"/>
        <end position="342"/>
    </location>
</feature>
<evidence type="ECO:0000259" key="10">
    <source>
        <dbReference type="PROSITE" id="PS51898"/>
    </source>
</evidence>
<dbReference type="Pfam" id="PF13102">
    <property type="entry name" value="Phage_int_SAM_5"/>
    <property type="match status" value="1"/>
</dbReference>
<organism evidence="12 13">
    <name type="scientific">Staphylococcus virus IME1354_01</name>
    <dbReference type="NCBI Taxonomy" id="3070820"/>
    <lineage>
        <taxon>Viruses</taxon>
        <taxon>Duplodnaviria</taxon>
        <taxon>Heunggongvirae</taxon>
        <taxon>Uroviricota</taxon>
        <taxon>Caudoviricetes</taxon>
        <taxon>Zhangqianvirus</taxon>
        <taxon>Zhangqianvirus IME1354</taxon>
    </lineage>
</organism>
<evidence type="ECO:0000259" key="11">
    <source>
        <dbReference type="PROSITE" id="PS51900"/>
    </source>
</evidence>
<evidence type="ECO:0000256" key="3">
    <source>
        <dbReference type="ARBA" id="ARBA00022679"/>
    </source>
</evidence>
<dbReference type="GO" id="GO:0016787">
    <property type="term" value="F:hydrolase activity"/>
    <property type="evidence" value="ECO:0007669"/>
    <property type="project" value="UniProtKB-KW"/>
</dbReference>
<dbReference type="Proteomes" id="UP000224518">
    <property type="component" value="Segment"/>
</dbReference>
<comment type="similarity">
    <text evidence="1">Belongs to the 'phage' integrase family.</text>
</comment>
<dbReference type="InterPro" id="IPR011010">
    <property type="entry name" value="DNA_brk_join_enz"/>
</dbReference>
<dbReference type="KEGG" id="vg:77923827"/>
<evidence type="ECO:0000313" key="13">
    <source>
        <dbReference type="Proteomes" id="UP000224518"/>
    </source>
</evidence>
<dbReference type="InterPro" id="IPR028259">
    <property type="entry name" value="AP2-like_int_N"/>
</dbReference>
<dbReference type="GO" id="GO:0015074">
    <property type="term" value="P:DNA integration"/>
    <property type="evidence" value="ECO:0007669"/>
    <property type="project" value="UniProtKB-KW"/>
</dbReference>
<dbReference type="PANTHER" id="PTHR30349:SF64">
    <property type="entry name" value="PROPHAGE INTEGRASE INTD-RELATED"/>
    <property type="match status" value="1"/>
</dbReference>
<dbReference type="InterPro" id="IPR013762">
    <property type="entry name" value="Integrase-like_cat_sf"/>
</dbReference>
<evidence type="ECO:0000256" key="4">
    <source>
        <dbReference type="ARBA" id="ARBA00022801"/>
    </source>
</evidence>
<dbReference type="GO" id="GO:0016740">
    <property type="term" value="F:transferase activity"/>
    <property type="evidence" value="ECO:0007669"/>
    <property type="project" value="UniProtKB-KW"/>
</dbReference>
<keyword evidence="8" id="KW-1179">Viral genome integration</keyword>
<evidence type="ECO:0000256" key="7">
    <source>
        <dbReference type="ARBA" id="ARBA00023172"/>
    </source>
</evidence>
<dbReference type="Pfam" id="PF14657">
    <property type="entry name" value="Arm-DNA-bind_4"/>
    <property type="match status" value="1"/>
</dbReference>